<comment type="similarity">
    <text evidence="1 7">Belongs to the pseudouridine synthase RsuA family.</text>
</comment>
<dbReference type="InterPro" id="IPR000748">
    <property type="entry name" value="PsdUridine_synth_RsuA/RluB/E/F"/>
</dbReference>
<evidence type="ECO:0000256" key="1">
    <source>
        <dbReference type="ARBA" id="ARBA00008348"/>
    </source>
</evidence>
<dbReference type="NCBIfam" id="TIGR00093">
    <property type="entry name" value="pseudouridine synthase"/>
    <property type="match status" value="1"/>
</dbReference>
<keyword evidence="3 7" id="KW-0413">Isomerase</keyword>
<evidence type="ECO:0000313" key="9">
    <source>
        <dbReference type="EMBL" id="OGI40867.1"/>
    </source>
</evidence>
<dbReference type="Pfam" id="PF00849">
    <property type="entry name" value="PseudoU_synth_2"/>
    <property type="match status" value="1"/>
</dbReference>
<dbReference type="AlphaFoldDB" id="A0A1F6T6V5"/>
<dbReference type="InterPro" id="IPR002942">
    <property type="entry name" value="S4_RNA-bd"/>
</dbReference>
<comment type="caution">
    <text evidence="9">The sequence shown here is derived from an EMBL/GenBank/DDBJ whole genome shotgun (WGS) entry which is preliminary data.</text>
</comment>
<keyword evidence="2 6" id="KW-0694">RNA-binding</keyword>
<evidence type="ECO:0000256" key="2">
    <source>
        <dbReference type="ARBA" id="ARBA00022884"/>
    </source>
</evidence>
<comment type="catalytic activity">
    <reaction evidence="4">
        <text>uridine(516) in 16S rRNA = pseudouridine(516) in 16S rRNA</text>
        <dbReference type="Rhea" id="RHEA:38867"/>
        <dbReference type="Rhea" id="RHEA-COMP:10089"/>
        <dbReference type="Rhea" id="RHEA-COMP:10090"/>
        <dbReference type="ChEBI" id="CHEBI:65314"/>
        <dbReference type="ChEBI" id="CHEBI:65315"/>
        <dbReference type="EC" id="5.4.99.19"/>
    </reaction>
</comment>
<evidence type="ECO:0000313" key="10">
    <source>
        <dbReference type="Proteomes" id="UP000178379"/>
    </source>
</evidence>
<dbReference type="InterPro" id="IPR036986">
    <property type="entry name" value="S4_RNA-bd_sf"/>
</dbReference>
<dbReference type="CDD" id="cd02553">
    <property type="entry name" value="PseudoU_synth_RsuA"/>
    <property type="match status" value="1"/>
</dbReference>
<dbReference type="GO" id="GO:0160136">
    <property type="term" value="F:16S rRNA pseudouridine(516) synthase activity"/>
    <property type="evidence" value="ECO:0007669"/>
    <property type="project" value="UniProtKB-EC"/>
</dbReference>
<gene>
    <name evidence="9" type="ORF">A2140_09260</name>
</gene>
<dbReference type="InterPro" id="IPR020103">
    <property type="entry name" value="PsdUridine_synth_cat_dom_sf"/>
</dbReference>
<accession>A0A1F6T6V5</accession>
<evidence type="ECO:0000256" key="4">
    <source>
        <dbReference type="ARBA" id="ARBA00036749"/>
    </source>
</evidence>
<dbReference type="EC" id="5.4.99.-" evidence="7"/>
<protein>
    <recommendedName>
        <fullName evidence="7">Pseudouridine synthase</fullName>
        <ecNumber evidence="7">5.4.99.-</ecNumber>
    </recommendedName>
</protein>
<feature type="domain" description="RNA-binding S4" evidence="8">
    <location>
        <begin position="1"/>
        <end position="64"/>
    </location>
</feature>
<dbReference type="PANTHER" id="PTHR47683:SF4">
    <property type="entry name" value="PSEUDOURIDINE SYNTHASE"/>
    <property type="match status" value="1"/>
</dbReference>
<dbReference type="SUPFAM" id="SSF55174">
    <property type="entry name" value="Alpha-L RNA-binding motif"/>
    <property type="match status" value="1"/>
</dbReference>
<evidence type="ECO:0000256" key="6">
    <source>
        <dbReference type="PROSITE-ProRule" id="PRU00182"/>
    </source>
</evidence>
<dbReference type="InterPro" id="IPR042092">
    <property type="entry name" value="PsdUridine_s_RsuA/RluB/E/F_cat"/>
</dbReference>
<dbReference type="PROSITE" id="PS01149">
    <property type="entry name" value="PSI_RSU"/>
    <property type="match status" value="1"/>
</dbReference>
<dbReference type="STRING" id="1817756.A2140_09260"/>
<dbReference type="Gene3D" id="3.30.70.1560">
    <property type="entry name" value="Alpha-L RNA-binding motif"/>
    <property type="match status" value="1"/>
</dbReference>
<evidence type="ECO:0000256" key="7">
    <source>
        <dbReference type="RuleBase" id="RU003887"/>
    </source>
</evidence>
<dbReference type="GO" id="GO:0005829">
    <property type="term" value="C:cytosol"/>
    <property type="evidence" value="ECO:0007669"/>
    <property type="project" value="UniProtKB-ARBA"/>
</dbReference>
<dbReference type="EMBL" id="MFSQ01000050">
    <property type="protein sequence ID" value="OGI40867.1"/>
    <property type="molecule type" value="Genomic_DNA"/>
</dbReference>
<organism evidence="9 10">
    <name type="scientific">Candidatus Muproteobacteria bacterium RBG_16_62_13</name>
    <dbReference type="NCBI Taxonomy" id="1817756"/>
    <lineage>
        <taxon>Bacteria</taxon>
        <taxon>Pseudomonadati</taxon>
        <taxon>Pseudomonadota</taxon>
        <taxon>Candidatus Muproteobacteria</taxon>
    </lineage>
</organism>
<name>A0A1F6T6V5_9PROT</name>
<evidence type="ECO:0000259" key="8">
    <source>
        <dbReference type="SMART" id="SM00363"/>
    </source>
</evidence>
<proteinExistence type="inferred from homology"/>
<dbReference type="Proteomes" id="UP000178379">
    <property type="component" value="Unassembled WGS sequence"/>
</dbReference>
<dbReference type="FunFam" id="3.30.70.1560:FF:000001">
    <property type="entry name" value="Pseudouridine synthase"/>
    <property type="match status" value="1"/>
</dbReference>
<sequence>MRLDRFLSHATGLTRTQVQRVIRAGDVRVDGEAVTDPGRHVADDARVEIDRQPVEQPRLRYYMLHKPINVVSATRDREHTTVIDLLDVPHPERLHVAGRLDADATGLVLISDDGEWSHHVMSPRHDCPKTYRLTLADPLTEKSRQHLERGVFLRNEKQRCRPATLERINDREWRITITEGKYHQVKRMIAAAGNHVVKLHRERIGGIALDPDLEPGEARELTPAEVAGVVRS</sequence>
<dbReference type="InterPro" id="IPR018496">
    <property type="entry name" value="PsdUridine_synth_RsuA/RluB_CS"/>
</dbReference>
<dbReference type="Gene3D" id="3.30.70.580">
    <property type="entry name" value="Pseudouridine synthase I, catalytic domain, N-terminal subdomain"/>
    <property type="match status" value="1"/>
</dbReference>
<dbReference type="InterPro" id="IPR020094">
    <property type="entry name" value="TruA/RsuA/RluB/E/F_N"/>
</dbReference>
<dbReference type="GO" id="GO:0000455">
    <property type="term" value="P:enzyme-directed rRNA pseudouridine synthesis"/>
    <property type="evidence" value="ECO:0007669"/>
    <property type="project" value="UniProtKB-ARBA"/>
</dbReference>
<evidence type="ECO:0000256" key="3">
    <source>
        <dbReference type="ARBA" id="ARBA00023235"/>
    </source>
</evidence>
<dbReference type="PANTHER" id="PTHR47683">
    <property type="entry name" value="PSEUDOURIDINE SYNTHASE FAMILY PROTEIN-RELATED"/>
    <property type="match status" value="1"/>
</dbReference>
<dbReference type="InterPro" id="IPR006145">
    <property type="entry name" value="PsdUridine_synth_RsuA/RluA"/>
</dbReference>
<comment type="function">
    <text evidence="5">Responsible for synthesis of pseudouridine from uracil-516 in 16S ribosomal RNA.</text>
</comment>
<dbReference type="Gene3D" id="3.10.290.10">
    <property type="entry name" value="RNA-binding S4 domain"/>
    <property type="match status" value="1"/>
</dbReference>
<dbReference type="CDD" id="cd00165">
    <property type="entry name" value="S4"/>
    <property type="match status" value="1"/>
</dbReference>
<dbReference type="Pfam" id="PF01479">
    <property type="entry name" value="S4"/>
    <property type="match status" value="1"/>
</dbReference>
<dbReference type="GO" id="GO:0003723">
    <property type="term" value="F:RNA binding"/>
    <property type="evidence" value="ECO:0007669"/>
    <property type="project" value="UniProtKB-KW"/>
</dbReference>
<dbReference type="InterPro" id="IPR050343">
    <property type="entry name" value="RsuA_PseudoU_synthase"/>
</dbReference>
<dbReference type="SMART" id="SM00363">
    <property type="entry name" value="S4"/>
    <property type="match status" value="1"/>
</dbReference>
<dbReference type="PROSITE" id="PS50889">
    <property type="entry name" value="S4"/>
    <property type="match status" value="1"/>
</dbReference>
<dbReference type="SUPFAM" id="SSF55120">
    <property type="entry name" value="Pseudouridine synthase"/>
    <property type="match status" value="1"/>
</dbReference>
<evidence type="ECO:0000256" key="5">
    <source>
        <dbReference type="ARBA" id="ARBA00037590"/>
    </source>
</evidence>
<reference evidence="9 10" key="1">
    <citation type="journal article" date="2016" name="Nat. Commun.">
        <title>Thousands of microbial genomes shed light on interconnected biogeochemical processes in an aquifer system.</title>
        <authorList>
            <person name="Anantharaman K."/>
            <person name="Brown C.T."/>
            <person name="Hug L.A."/>
            <person name="Sharon I."/>
            <person name="Castelle C.J."/>
            <person name="Probst A.J."/>
            <person name="Thomas B.C."/>
            <person name="Singh A."/>
            <person name="Wilkins M.J."/>
            <person name="Karaoz U."/>
            <person name="Brodie E.L."/>
            <person name="Williams K.H."/>
            <person name="Hubbard S.S."/>
            <person name="Banfield J.F."/>
        </authorList>
    </citation>
    <scope>NUCLEOTIDE SEQUENCE [LARGE SCALE GENOMIC DNA]</scope>
</reference>